<proteinExistence type="predicted"/>
<accession>A0A6G0M3R1</accession>
<name>A0A6G0M3R1_9STRA</name>
<gene>
    <name evidence="1" type="ORF">PF010_g362</name>
</gene>
<evidence type="ECO:0000313" key="2">
    <source>
        <dbReference type="Proteomes" id="UP000488956"/>
    </source>
</evidence>
<reference evidence="1 2" key="1">
    <citation type="submission" date="2018-09" db="EMBL/GenBank/DDBJ databases">
        <title>Genomic investigation of the strawberry pathogen Phytophthora fragariae indicates pathogenicity is determined by transcriptional variation in three key races.</title>
        <authorList>
            <person name="Adams T.M."/>
            <person name="Armitage A.D."/>
            <person name="Sobczyk M.K."/>
            <person name="Bates H.J."/>
            <person name="Dunwell J.M."/>
            <person name="Nellist C.F."/>
            <person name="Harrison R.J."/>
        </authorList>
    </citation>
    <scope>NUCLEOTIDE SEQUENCE [LARGE SCALE GENOMIC DNA]</scope>
    <source>
        <strain evidence="1 2">ONT-3</strain>
    </source>
</reference>
<evidence type="ECO:0000313" key="1">
    <source>
        <dbReference type="EMBL" id="KAE9139977.1"/>
    </source>
</evidence>
<organism evidence="1 2">
    <name type="scientific">Phytophthora fragariae</name>
    <dbReference type="NCBI Taxonomy" id="53985"/>
    <lineage>
        <taxon>Eukaryota</taxon>
        <taxon>Sar</taxon>
        <taxon>Stramenopiles</taxon>
        <taxon>Oomycota</taxon>
        <taxon>Peronosporomycetes</taxon>
        <taxon>Peronosporales</taxon>
        <taxon>Peronosporaceae</taxon>
        <taxon>Phytophthora</taxon>
    </lineage>
</organism>
<comment type="caution">
    <text evidence="1">The sequence shown here is derived from an EMBL/GenBank/DDBJ whole genome shotgun (WGS) entry which is preliminary data.</text>
</comment>
<protein>
    <submittedName>
        <fullName evidence="1">Uncharacterized protein</fullName>
    </submittedName>
</protein>
<dbReference type="EMBL" id="QXFX01000007">
    <property type="protein sequence ID" value="KAE9139977.1"/>
    <property type="molecule type" value="Genomic_DNA"/>
</dbReference>
<dbReference type="Proteomes" id="UP000488956">
    <property type="component" value="Unassembled WGS sequence"/>
</dbReference>
<sequence length="43" mass="5087">MQTTNFSEEEVYRQWCVVEEFFVFHWNVGRGNKGTSASTEARK</sequence>
<dbReference type="AlphaFoldDB" id="A0A6G0M3R1"/>